<keyword evidence="2" id="KW-1133">Transmembrane helix</keyword>
<proteinExistence type="predicted"/>
<keyword evidence="2" id="KW-0812">Transmembrane</keyword>
<dbReference type="GO" id="GO:0005789">
    <property type="term" value="C:endoplasmic reticulum membrane"/>
    <property type="evidence" value="ECO:0007669"/>
    <property type="project" value="InterPro"/>
</dbReference>
<evidence type="ECO:0000313" key="3">
    <source>
        <dbReference type="EMBL" id="KAF2488909.1"/>
    </source>
</evidence>
<feature type="region of interest" description="Disordered" evidence="1">
    <location>
        <begin position="1"/>
        <end position="22"/>
    </location>
</feature>
<sequence length="185" mass="21192">STPIPTAQEPDASTLADSPDPPRRAVSALHPQLAVILNVPRRWHIWLQALRWLSIGPAVFWDFYCAWALLKGIKSHYANGRPISSWGFEERMLRLLHYPIGSALFRLATMDLLNMFLTHQFIEFCGARTNSPRFFVAWICIASTLTLLYHITHRRTNIKRETTAAVRVFSPLAFLSLCLILLQQH</sequence>
<dbReference type="Proteomes" id="UP000799750">
    <property type="component" value="Unassembled WGS sequence"/>
</dbReference>
<evidence type="ECO:0000313" key="4">
    <source>
        <dbReference type="Proteomes" id="UP000799750"/>
    </source>
</evidence>
<keyword evidence="4" id="KW-1185">Reference proteome</keyword>
<feature type="non-terminal residue" evidence="3">
    <location>
        <position position="1"/>
    </location>
</feature>
<dbReference type="InterPro" id="IPR021100">
    <property type="entry name" value="N-glycosylation_EOS1"/>
</dbReference>
<accession>A0A6A6QA37</accession>
<feature type="transmembrane region" description="Helical" evidence="2">
    <location>
        <begin position="134"/>
        <end position="152"/>
    </location>
</feature>
<organism evidence="3 4">
    <name type="scientific">Lophium mytilinum</name>
    <dbReference type="NCBI Taxonomy" id="390894"/>
    <lineage>
        <taxon>Eukaryota</taxon>
        <taxon>Fungi</taxon>
        <taxon>Dikarya</taxon>
        <taxon>Ascomycota</taxon>
        <taxon>Pezizomycotina</taxon>
        <taxon>Dothideomycetes</taxon>
        <taxon>Pleosporomycetidae</taxon>
        <taxon>Mytilinidiales</taxon>
        <taxon>Mytilinidiaceae</taxon>
        <taxon>Lophium</taxon>
    </lineage>
</organism>
<dbReference type="EMBL" id="MU004200">
    <property type="protein sequence ID" value="KAF2488909.1"/>
    <property type="molecule type" value="Genomic_DNA"/>
</dbReference>
<dbReference type="Pfam" id="PF12326">
    <property type="entry name" value="EOS1"/>
    <property type="match status" value="1"/>
</dbReference>
<reference evidence="3" key="1">
    <citation type="journal article" date="2020" name="Stud. Mycol.">
        <title>101 Dothideomycetes genomes: a test case for predicting lifestyles and emergence of pathogens.</title>
        <authorList>
            <person name="Haridas S."/>
            <person name="Albert R."/>
            <person name="Binder M."/>
            <person name="Bloem J."/>
            <person name="Labutti K."/>
            <person name="Salamov A."/>
            <person name="Andreopoulos B."/>
            <person name="Baker S."/>
            <person name="Barry K."/>
            <person name="Bills G."/>
            <person name="Bluhm B."/>
            <person name="Cannon C."/>
            <person name="Castanera R."/>
            <person name="Culley D."/>
            <person name="Daum C."/>
            <person name="Ezra D."/>
            <person name="Gonzalez J."/>
            <person name="Henrissat B."/>
            <person name="Kuo A."/>
            <person name="Liang C."/>
            <person name="Lipzen A."/>
            <person name="Lutzoni F."/>
            <person name="Magnuson J."/>
            <person name="Mondo S."/>
            <person name="Nolan M."/>
            <person name="Ohm R."/>
            <person name="Pangilinan J."/>
            <person name="Park H.-J."/>
            <person name="Ramirez L."/>
            <person name="Alfaro M."/>
            <person name="Sun H."/>
            <person name="Tritt A."/>
            <person name="Yoshinaga Y."/>
            <person name="Zwiers L.-H."/>
            <person name="Turgeon B."/>
            <person name="Goodwin S."/>
            <person name="Spatafora J."/>
            <person name="Crous P."/>
            <person name="Grigoriev I."/>
        </authorList>
    </citation>
    <scope>NUCLEOTIDE SEQUENCE</scope>
    <source>
        <strain evidence="3">CBS 269.34</strain>
    </source>
</reference>
<evidence type="ECO:0000256" key="2">
    <source>
        <dbReference type="SAM" id="Phobius"/>
    </source>
</evidence>
<feature type="non-terminal residue" evidence="3">
    <location>
        <position position="185"/>
    </location>
</feature>
<dbReference type="GO" id="GO:0034599">
    <property type="term" value="P:cellular response to oxidative stress"/>
    <property type="evidence" value="ECO:0007669"/>
    <property type="project" value="InterPro"/>
</dbReference>
<gene>
    <name evidence="3" type="ORF">BU16DRAFT_442469</name>
</gene>
<dbReference type="AlphaFoldDB" id="A0A6A6QA37"/>
<dbReference type="OrthoDB" id="2139606at2759"/>
<evidence type="ECO:0000256" key="1">
    <source>
        <dbReference type="SAM" id="MobiDB-lite"/>
    </source>
</evidence>
<keyword evidence="2" id="KW-0472">Membrane</keyword>
<name>A0A6A6QA37_9PEZI</name>
<feature type="transmembrane region" description="Helical" evidence="2">
    <location>
        <begin position="164"/>
        <end position="182"/>
    </location>
</feature>
<protein>
    <submittedName>
        <fullName evidence="3">Uncharacterized protein</fullName>
    </submittedName>
</protein>